<evidence type="ECO:0000313" key="4">
    <source>
        <dbReference type="Proteomes" id="UP000094094"/>
    </source>
</evidence>
<dbReference type="KEGG" id="slc:SL103_00635"/>
<dbReference type="EMBL" id="CP017157">
    <property type="protein sequence ID" value="AOP44955.1"/>
    <property type="molecule type" value="Genomic_DNA"/>
</dbReference>
<dbReference type="Proteomes" id="UP000094094">
    <property type="component" value="Chromosome"/>
</dbReference>
<feature type="compositionally biased region" description="Low complexity" evidence="1">
    <location>
        <begin position="170"/>
        <end position="182"/>
    </location>
</feature>
<protein>
    <submittedName>
        <fullName evidence="3">Uncharacterized protein</fullName>
    </submittedName>
</protein>
<proteinExistence type="predicted"/>
<feature type="region of interest" description="Disordered" evidence="1">
    <location>
        <begin position="45"/>
        <end position="80"/>
    </location>
</feature>
<dbReference type="AlphaFoldDB" id="A0A1D7VDX0"/>
<sequence>MAATKVMQFWAVCLAVLGKLLASLGVSAPASAARREAALYERTLGNGSAGTDAPGGEVPKGVPCAEPDRDPDAGTPAVPTARAVPRVPAPRAVPQVDHAWPTRRTVARPELPPTIKQRIRAEAHGSSPGLRSRVTRGLEPLMGAPVPHDAAPHTPAPRDGAQEYAAPRNATDTDARPAAVPAARRRVDTARTV</sequence>
<evidence type="ECO:0000256" key="2">
    <source>
        <dbReference type="SAM" id="SignalP"/>
    </source>
</evidence>
<evidence type="ECO:0000313" key="3">
    <source>
        <dbReference type="EMBL" id="AOP44955.1"/>
    </source>
</evidence>
<dbReference type="OrthoDB" id="4327235at2"/>
<feature type="region of interest" description="Disordered" evidence="1">
    <location>
        <begin position="140"/>
        <end position="193"/>
    </location>
</feature>
<dbReference type="RefSeq" id="WP_069566839.1">
    <property type="nucleotide sequence ID" value="NZ_CP017157.1"/>
</dbReference>
<keyword evidence="2" id="KW-0732">Signal</keyword>
<evidence type="ECO:0000256" key="1">
    <source>
        <dbReference type="SAM" id="MobiDB-lite"/>
    </source>
</evidence>
<reference evidence="3 4" key="1">
    <citation type="submission" date="2016-09" db="EMBL/GenBank/DDBJ databases">
        <title>Complete genome sequencing of Streptomyces lydicus 103 and metabolic pathways analysis of antibiotic biosynthesis.</title>
        <authorList>
            <person name="Jia N."/>
            <person name="Ding M.-Z."/>
            <person name="Gao F."/>
            <person name="Yuan Y.-J."/>
        </authorList>
    </citation>
    <scope>NUCLEOTIDE SEQUENCE [LARGE SCALE GENOMIC DNA]</scope>
    <source>
        <strain evidence="3 4">103</strain>
    </source>
</reference>
<feature type="chain" id="PRO_5009100787" evidence="2">
    <location>
        <begin position="33"/>
        <end position="193"/>
    </location>
</feature>
<organism evidence="3 4">
    <name type="scientific">Streptomyces lydicus</name>
    <dbReference type="NCBI Taxonomy" id="47763"/>
    <lineage>
        <taxon>Bacteria</taxon>
        <taxon>Bacillati</taxon>
        <taxon>Actinomycetota</taxon>
        <taxon>Actinomycetes</taxon>
        <taxon>Kitasatosporales</taxon>
        <taxon>Streptomycetaceae</taxon>
        <taxon>Streptomyces</taxon>
    </lineage>
</organism>
<accession>A0A1D7VDX0</accession>
<dbReference type="Pfam" id="PF19871">
    <property type="entry name" value="DUF6344"/>
    <property type="match status" value="1"/>
</dbReference>
<name>A0A1D7VDX0_9ACTN</name>
<feature type="signal peptide" evidence="2">
    <location>
        <begin position="1"/>
        <end position="32"/>
    </location>
</feature>
<dbReference type="InterPro" id="IPR045925">
    <property type="entry name" value="DUF6344"/>
</dbReference>
<keyword evidence="4" id="KW-1185">Reference proteome</keyword>
<gene>
    <name evidence="3" type="ORF">SL103_00635</name>
</gene>